<evidence type="ECO:0000256" key="1">
    <source>
        <dbReference type="RuleBase" id="RU000363"/>
    </source>
</evidence>
<reference evidence="3" key="1">
    <citation type="submission" date="2024-04" db="EMBL/GenBank/DDBJ databases">
        <authorList>
            <person name="Roder T."/>
            <person name="Oberhansli S."/>
            <person name="Kreuzer M."/>
        </authorList>
    </citation>
    <scope>NUCLEOTIDE SEQUENCE</scope>
    <source>
        <strain evidence="3">LWS13-1.2</strain>
    </source>
</reference>
<dbReference type="GO" id="GO:0016491">
    <property type="term" value="F:oxidoreductase activity"/>
    <property type="evidence" value="ECO:0007669"/>
    <property type="project" value="TreeGrafter"/>
</dbReference>
<dbReference type="PRINTS" id="PR00080">
    <property type="entry name" value="SDRFAMILY"/>
</dbReference>
<dbReference type="GO" id="GO:0008202">
    <property type="term" value="P:steroid metabolic process"/>
    <property type="evidence" value="ECO:0007669"/>
    <property type="project" value="TreeGrafter"/>
</dbReference>
<organism evidence="3">
    <name type="scientific">Microbacterium sp. LWS13-1.2</name>
    <dbReference type="NCBI Taxonomy" id="3135264"/>
    <lineage>
        <taxon>Bacteria</taxon>
        <taxon>Bacillati</taxon>
        <taxon>Actinomycetota</taxon>
        <taxon>Actinomycetes</taxon>
        <taxon>Micrococcales</taxon>
        <taxon>Microbacteriaceae</taxon>
        <taxon>Microbacterium</taxon>
    </lineage>
</organism>
<dbReference type="CDD" id="cd05374">
    <property type="entry name" value="17beta-HSD-like_SDR_c"/>
    <property type="match status" value="1"/>
</dbReference>
<dbReference type="PANTHER" id="PTHR43313:SF1">
    <property type="entry name" value="3BETA-HYDROXYSTEROID DEHYDROGENASE DHS-16"/>
    <property type="match status" value="1"/>
</dbReference>
<dbReference type="AlphaFoldDB" id="A0AAU6S9N6"/>
<dbReference type="Gene3D" id="3.40.50.720">
    <property type="entry name" value="NAD(P)-binding Rossmann-like Domain"/>
    <property type="match status" value="1"/>
</dbReference>
<name>A0AAU6S9N6_9MICO</name>
<proteinExistence type="inferred from homology"/>
<comment type="similarity">
    <text evidence="1">Belongs to the short-chain dehydrogenases/reductases (SDR) family.</text>
</comment>
<dbReference type="SMART" id="SM00822">
    <property type="entry name" value="PKS_KR"/>
    <property type="match status" value="1"/>
</dbReference>
<dbReference type="EMBL" id="CP151632">
    <property type="protein sequence ID" value="WZO33618.1"/>
    <property type="molecule type" value="Genomic_DNA"/>
</dbReference>
<dbReference type="Pfam" id="PF00106">
    <property type="entry name" value="adh_short"/>
    <property type="match status" value="1"/>
</dbReference>
<dbReference type="InterPro" id="IPR036291">
    <property type="entry name" value="NAD(P)-bd_dom_sf"/>
</dbReference>
<dbReference type="InterPro" id="IPR002347">
    <property type="entry name" value="SDR_fam"/>
</dbReference>
<evidence type="ECO:0000259" key="2">
    <source>
        <dbReference type="SMART" id="SM00822"/>
    </source>
</evidence>
<dbReference type="PANTHER" id="PTHR43313">
    <property type="entry name" value="SHORT-CHAIN DEHYDROGENASE/REDUCTASE FAMILY 9C"/>
    <property type="match status" value="1"/>
</dbReference>
<gene>
    <name evidence="3" type="ORF">MRBLWS13_001247</name>
</gene>
<dbReference type="SUPFAM" id="SSF51735">
    <property type="entry name" value="NAD(P)-binding Rossmann-fold domains"/>
    <property type="match status" value="1"/>
</dbReference>
<accession>A0AAU6S9N6</accession>
<feature type="domain" description="Ketoreductase" evidence="2">
    <location>
        <begin position="2"/>
        <end position="183"/>
    </location>
</feature>
<dbReference type="InterPro" id="IPR057326">
    <property type="entry name" value="KR_dom"/>
</dbReference>
<dbReference type="PRINTS" id="PR00081">
    <property type="entry name" value="GDHRDH"/>
</dbReference>
<sequence length="275" mass="29459">MPTALVTGTRRGIGRAVARRLAGSGWTVFAGVRDLADWNDVTVADEHITPVSLDVTDQTRIDALADALPERVDALVNNAAFAALGPIETLTTADLRRQFEVNVVGTVAVTRAVLPRLRAAAGRIVFVSSVGSRSVIPMEGAYCASKCAVEGIADALRVELRPWNIAVSVVEPGPTDTETWREVDTMIDDMETRMSPRDRDLYARHVVGLRNNIARMGSVAAPPDAVVRAIEHALTVRRPRARYVVGAPARAMVAMHALLPTRTGDAIGARIAGLT</sequence>
<dbReference type="RefSeq" id="WP_349428157.1">
    <property type="nucleotide sequence ID" value="NZ_CP151632.1"/>
</dbReference>
<protein>
    <submittedName>
        <fullName evidence="3">SDR family oxidoreductase</fullName>
    </submittedName>
</protein>
<evidence type="ECO:0000313" key="3">
    <source>
        <dbReference type="EMBL" id="WZO33618.1"/>
    </source>
</evidence>